<keyword evidence="1" id="KW-1133">Transmembrane helix</keyword>
<dbReference type="EMBL" id="MCFA01000127">
    <property type="protein sequence ID" value="ORY05283.1"/>
    <property type="molecule type" value="Genomic_DNA"/>
</dbReference>
<proteinExistence type="predicted"/>
<feature type="transmembrane region" description="Helical" evidence="1">
    <location>
        <begin position="149"/>
        <end position="172"/>
    </location>
</feature>
<sequence>MVTLSLITLLSAASIVLPAHAAPTRTHCRCVVVDANKPWSSSTSLRDTSRRFDACANMGPEIEYFRHSEPDIYESYFKHIVNEELTATPTEDDLQPLSTTVLMELADKSGFDQDGAALPSAPTERPRQRIICRSEPEFISEYHDSEITLFALTVIVVLAILACVAECINCFISWEQREFRRSPVRLTGEEKKLRAYESSPERSRERRYTSPERPCIAYATRVEEEDDDEINRPVM</sequence>
<organism evidence="3 4">
    <name type="scientific">Clohesyomyces aquaticus</name>
    <dbReference type="NCBI Taxonomy" id="1231657"/>
    <lineage>
        <taxon>Eukaryota</taxon>
        <taxon>Fungi</taxon>
        <taxon>Dikarya</taxon>
        <taxon>Ascomycota</taxon>
        <taxon>Pezizomycotina</taxon>
        <taxon>Dothideomycetes</taxon>
        <taxon>Pleosporomycetidae</taxon>
        <taxon>Pleosporales</taxon>
        <taxon>Lindgomycetaceae</taxon>
        <taxon>Clohesyomyces</taxon>
    </lineage>
</organism>
<keyword evidence="2" id="KW-0732">Signal</keyword>
<evidence type="ECO:0000256" key="1">
    <source>
        <dbReference type="SAM" id="Phobius"/>
    </source>
</evidence>
<keyword evidence="1" id="KW-0472">Membrane</keyword>
<name>A0A1Y1Z4U6_9PLEO</name>
<feature type="signal peptide" evidence="2">
    <location>
        <begin position="1"/>
        <end position="21"/>
    </location>
</feature>
<dbReference type="Proteomes" id="UP000193144">
    <property type="component" value="Unassembled WGS sequence"/>
</dbReference>
<keyword evidence="1" id="KW-0812">Transmembrane</keyword>
<gene>
    <name evidence="3" type="ORF">BCR34DRAFT_47168</name>
</gene>
<dbReference type="OrthoDB" id="3936754at2759"/>
<reference evidence="3 4" key="1">
    <citation type="submission" date="2016-07" db="EMBL/GenBank/DDBJ databases">
        <title>Pervasive Adenine N6-methylation of Active Genes in Fungi.</title>
        <authorList>
            <consortium name="DOE Joint Genome Institute"/>
            <person name="Mondo S.J."/>
            <person name="Dannebaum R.O."/>
            <person name="Kuo R.C."/>
            <person name="Labutti K."/>
            <person name="Haridas S."/>
            <person name="Kuo A."/>
            <person name="Salamov A."/>
            <person name="Ahrendt S.R."/>
            <person name="Lipzen A."/>
            <person name="Sullivan W."/>
            <person name="Andreopoulos W.B."/>
            <person name="Clum A."/>
            <person name="Lindquist E."/>
            <person name="Daum C."/>
            <person name="Ramamoorthy G.K."/>
            <person name="Gryganskyi A."/>
            <person name="Culley D."/>
            <person name="Magnuson J.K."/>
            <person name="James T.Y."/>
            <person name="O'Malley M.A."/>
            <person name="Stajich J.E."/>
            <person name="Spatafora J.W."/>
            <person name="Visel A."/>
            <person name="Grigoriev I.V."/>
        </authorList>
    </citation>
    <scope>NUCLEOTIDE SEQUENCE [LARGE SCALE GENOMIC DNA]</scope>
    <source>
        <strain evidence="3 4">CBS 115471</strain>
    </source>
</reference>
<accession>A0A1Y1Z4U6</accession>
<keyword evidence="4" id="KW-1185">Reference proteome</keyword>
<comment type="caution">
    <text evidence="3">The sequence shown here is derived from an EMBL/GenBank/DDBJ whole genome shotgun (WGS) entry which is preliminary data.</text>
</comment>
<evidence type="ECO:0000313" key="4">
    <source>
        <dbReference type="Proteomes" id="UP000193144"/>
    </source>
</evidence>
<evidence type="ECO:0000256" key="2">
    <source>
        <dbReference type="SAM" id="SignalP"/>
    </source>
</evidence>
<evidence type="ECO:0000313" key="3">
    <source>
        <dbReference type="EMBL" id="ORY05283.1"/>
    </source>
</evidence>
<feature type="chain" id="PRO_5012305125" evidence="2">
    <location>
        <begin position="22"/>
        <end position="235"/>
    </location>
</feature>
<protein>
    <submittedName>
        <fullName evidence="3">Uncharacterized protein</fullName>
    </submittedName>
</protein>
<dbReference type="AlphaFoldDB" id="A0A1Y1Z4U6"/>